<name>A0A9P9EN44_9HYPO</name>
<keyword evidence="2" id="KW-1185">Reference proteome</keyword>
<protein>
    <submittedName>
        <fullName evidence="1">Uncharacterized protein</fullName>
    </submittedName>
</protein>
<dbReference type="AlphaFoldDB" id="A0A9P9EN44"/>
<sequence length="479" mass="53356">MAFAPNIGDLTEWSLEIDFLVAKEISGSPSWESGDNDLRWACPAFEPNPAGACAKYCAEKLQEFAMPQVYITGGIGFRQNAAEDSNFVTLEEVGSRTALPPSMCSWVCSPSPNAISLPTSPKTVDWVGVRLRNPFKPFEALLPSSSPLPQGSSSESSYASSRSRILPQIAPSPPPKDWAPLEMEKSLGVLRRTVKMHSNSTCQVKIHYTLRPWGFDLSQAKKVLTICRIMEPELLLTLRPKVQDPERNHFLPITKSSNIAKFQAKFPEGYMSAPPDECKRRLGQTRPKSGPQADEMDQHIPTLNDSCLQEHLQLIWGATSLSELAGFIKSPDGETAIAIHAPEGNLSPTMEFRYAVWHPQAEGMAYWLRLIGRMFFFAMESSYAEFKFIVAEVAKNASTISQVDEEERWKTLLTYNFDNTMCFHWGHACRQNQQEGGCLSPVNLDCQGILEVDPRFVCISVVERDSESSGSDSYPSTRS</sequence>
<reference evidence="1" key="1">
    <citation type="journal article" date="2021" name="Nat. Commun.">
        <title>Genetic determinants of endophytism in the Arabidopsis root mycobiome.</title>
        <authorList>
            <person name="Mesny F."/>
            <person name="Miyauchi S."/>
            <person name="Thiergart T."/>
            <person name="Pickel B."/>
            <person name="Atanasova L."/>
            <person name="Karlsson M."/>
            <person name="Huettel B."/>
            <person name="Barry K.W."/>
            <person name="Haridas S."/>
            <person name="Chen C."/>
            <person name="Bauer D."/>
            <person name="Andreopoulos W."/>
            <person name="Pangilinan J."/>
            <person name="LaButti K."/>
            <person name="Riley R."/>
            <person name="Lipzen A."/>
            <person name="Clum A."/>
            <person name="Drula E."/>
            <person name="Henrissat B."/>
            <person name="Kohler A."/>
            <person name="Grigoriev I.V."/>
            <person name="Martin F.M."/>
            <person name="Hacquard S."/>
        </authorList>
    </citation>
    <scope>NUCLEOTIDE SEQUENCE</scope>
    <source>
        <strain evidence="1">MPI-CAGE-AT-0147</strain>
    </source>
</reference>
<gene>
    <name evidence="1" type="ORF">EDB81DRAFT_900111</name>
</gene>
<comment type="caution">
    <text evidence="1">The sequence shown here is derived from an EMBL/GenBank/DDBJ whole genome shotgun (WGS) entry which is preliminary data.</text>
</comment>
<evidence type="ECO:0000313" key="2">
    <source>
        <dbReference type="Proteomes" id="UP000738349"/>
    </source>
</evidence>
<dbReference type="EMBL" id="JAGMUV010000011">
    <property type="protein sequence ID" value="KAH7140698.1"/>
    <property type="molecule type" value="Genomic_DNA"/>
</dbReference>
<proteinExistence type="predicted"/>
<dbReference type="OrthoDB" id="412402at2759"/>
<evidence type="ECO:0000313" key="1">
    <source>
        <dbReference type="EMBL" id="KAH7140698.1"/>
    </source>
</evidence>
<accession>A0A9P9EN44</accession>
<organism evidence="1 2">
    <name type="scientific">Dactylonectria macrodidyma</name>
    <dbReference type="NCBI Taxonomy" id="307937"/>
    <lineage>
        <taxon>Eukaryota</taxon>
        <taxon>Fungi</taxon>
        <taxon>Dikarya</taxon>
        <taxon>Ascomycota</taxon>
        <taxon>Pezizomycotina</taxon>
        <taxon>Sordariomycetes</taxon>
        <taxon>Hypocreomycetidae</taxon>
        <taxon>Hypocreales</taxon>
        <taxon>Nectriaceae</taxon>
        <taxon>Dactylonectria</taxon>
    </lineage>
</organism>
<dbReference type="Proteomes" id="UP000738349">
    <property type="component" value="Unassembled WGS sequence"/>
</dbReference>